<dbReference type="PANTHER" id="PTHR12461:SF105">
    <property type="entry name" value="HYPOXIA-INDUCIBLE FACTOR 1-ALPHA INHIBITOR"/>
    <property type="match status" value="1"/>
</dbReference>
<evidence type="ECO:0000256" key="1">
    <source>
        <dbReference type="SAM" id="MobiDB-lite"/>
    </source>
</evidence>
<evidence type="ECO:0000259" key="2">
    <source>
        <dbReference type="PROSITE" id="PS51184"/>
    </source>
</evidence>
<feature type="domain" description="JmjC" evidence="2">
    <location>
        <begin position="186"/>
        <end position="326"/>
    </location>
</feature>
<feature type="region of interest" description="Disordered" evidence="1">
    <location>
        <begin position="27"/>
        <end position="59"/>
    </location>
</feature>
<dbReference type="SMART" id="SM00558">
    <property type="entry name" value="JmjC"/>
    <property type="match status" value="1"/>
</dbReference>
<dbReference type="AlphaFoldDB" id="A0A7W6GQ00"/>
<name>A0A7W6GQ00_9SPHN</name>
<proteinExistence type="predicted"/>
<reference evidence="3 4" key="1">
    <citation type="submission" date="2020-08" db="EMBL/GenBank/DDBJ databases">
        <title>Genomic Encyclopedia of Type Strains, Phase IV (KMG-IV): sequencing the most valuable type-strain genomes for metagenomic binning, comparative biology and taxonomic classification.</title>
        <authorList>
            <person name="Goeker M."/>
        </authorList>
    </citation>
    <scope>NUCLEOTIDE SEQUENCE [LARGE SCALE GENOMIC DNA]</scope>
    <source>
        <strain evidence="3 4">DSM 29348</strain>
    </source>
</reference>
<dbReference type="InterPro" id="IPR041667">
    <property type="entry name" value="Cupin_8"/>
</dbReference>
<comment type="caution">
    <text evidence="3">The sequence shown here is derived from an EMBL/GenBank/DDBJ whole genome shotgun (WGS) entry which is preliminary data.</text>
</comment>
<dbReference type="PROSITE" id="PS51184">
    <property type="entry name" value="JMJC"/>
    <property type="match status" value="1"/>
</dbReference>
<organism evidence="3 4">
    <name type="scientific">Sphingobium fontiphilum</name>
    <dbReference type="NCBI Taxonomy" id="944425"/>
    <lineage>
        <taxon>Bacteria</taxon>
        <taxon>Pseudomonadati</taxon>
        <taxon>Pseudomonadota</taxon>
        <taxon>Alphaproteobacteria</taxon>
        <taxon>Sphingomonadales</taxon>
        <taxon>Sphingomonadaceae</taxon>
        <taxon>Sphingobium</taxon>
    </lineage>
</organism>
<gene>
    <name evidence="3" type="ORF">GGR44_002752</name>
</gene>
<protein>
    <recommendedName>
        <fullName evidence="2">JmjC domain-containing protein</fullName>
    </recommendedName>
</protein>
<accession>A0A7W6GQ00</accession>
<feature type="compositionally biased region" description="Low complexity" evidence="1">
    <location>
        <begin position="38"/>
        <end position="50"/>
    </location>
</feature>
<dbReference type="Pfam" id="PF13621">
    <property type="entry name" value="Cupin_8"/>
    <property type="match status" value="1"/>
</dbReference>
<dbReference type="Proteomes" id="UP000552757">
    <property type="component" value="Unassembled WGS sequence"/>
</dbReference>
<dbReference type="Gene3D" id="2.60.120.650">
    <property type="entry name" value="Cupin"/>
    <property type="match status" value="1"/>
</dbReference>
<dbReference type="RefSeq" id="WP_183956066.1">
    <property type="nucleotide sequence ID" value="NZ_JACIEB010000006.1"/>
</dbReference>
<evidence type="ECO:0000313" key="4">
    <source>
        <dbReference type="Proteomes" id="UP000552757"/>
    </source>
</evidence>
<sequence>MKKPGPTPPLPALPGTGGDLRLQMALRQIGFDPRQTEPRAQPQPRQAKAQPLPPADDSRALKRREWLLDTMERQRALSPYASGLLTAENLSTDQFLHEFYAPGRPVVIKGAMADWPALARWTPDYLADLIGEALVEFQGGRDGAGDYELMKDRHRRRAPFRQFIALARDGGNDAYLTAYNSAANGAALAPLQADLGHPDAYLARAPGMLWIGGAGAFTPLHFDLTNNMLAQVTGAKQIILIPPSQTRHLAHDRHVFSDVHDITDPERIALYPAARDLLRYEVRLTPGDLLFIPIGWWHQVRSESFSTMLTYTGFRWPNAGHETYPG</sequence>
<dbReference type="EMBL" id="JACIEB010000006">
    <property type="protein sequence ID" value="MBB3983072.1"/>
    <property type="molecule type" value="Genomic_DNA"/>
</dbReference>
<dbReference type="SUPFAM" id="SSF51197">
    <property type="entry name" value="Clavaminate synthase-like"/>
    <property type="match status" value="1"/>
</dbReference>
<dbReference type="InterPro" id="IPR003347">
    <property type="entry name" value="JmjC_dom"/>
</dbReference>
<evidence type="ECO:0000313" key="3">
    <source>
        <dbReference type="EMBL" id="MBB3983072.1"/>
    </source>
</evidence>
<dbReference type="PANTHER" id="PTHR12461">
    <property type="entry name" value="HYPOXIA-INDUCIBLE FACTOR 1 ALPHA INHIBITOR-RELATED"/>
    <property type="match status" value="1"/>
</dbReference>
<keyword evidence="4" id="KW-1185">Reference proteome</keyword>